<dbReference type="OrthoDB" id="2406351at2759"/>
<proteinExistence type="predicted"/>
<dbReference type="AlphaFoldDB" id="A0A9P6QSR6"/>
<sequence>MIQGVYLEHVSIHSDAFKEFSQRFGDKLSSLYEVNFTELVNGYLGDATEWEATAFYHGTTHCGCVDQRVYNVDNAKISVQDWCMNSYCSTRGIMINGHLRAKLAALDGHFFSPVINIARSFAQTRSKLAGRPLNYLSIFICIARRVLSSSNGAHFYYVQNDCDILPVFLAIVQI</sequence>
<name>A0A9P6QSR6_9FUNG</name>
<dbReference type="Proteomes" id="UP000823405">
    <property type="component" value="Unassembled WGS sequence"/>
</dbReference>
<gene>
    <name evidence="1" type="ORF">BGZ97_003894</name>
</gene>
<evidence type="ECO:0000313" key="2">
    <source>
        <dbReference type="Proteomes" id="UP000823405"/>
    </source>
</evidence>
<evidence type="ECO:0000313" key="1">
    <source>
        <dbReference type="EMBL" id="KAG0299082.1"/>
    </source>
</evidence>
<comment type="caution">
    <text evidence="1">The sequence shown here is derived from an EMBL/GenBank/DDBJ whole genome shotgun (WGS) entry which is preliminary data.</text>
</comment>
<reference evidence="1" key="1">
    <citation type="journal article" date="2020" name="Fungal Divers.">
        <title>Resolving the Mortierellaceae phylogeny through synthesis of multi-gene phylogenetics and phylogenomics.</title>
        <authorList>
            <person name="Vandepol N."/>
            <person name="Liber J."/>
            <person name="Desiro A."/>
            <person name="Na H."/>
            <person name="Kennedy M."/>
            <person name="Barry K."/>
            <person name="Grigoriev I.V."/>
            <person name="Miller A.N."/>
            <person name="O'Donnell K."/>
            <person name="Stajich J.E."/>
            <person name="Bonito G."/>
        </authorList>
    </citation>
    <scope>NUCLEOTIDE SEQUENCE</scope>
    <source>
        <strain evidence="1">NVP60</strain>
    </source>
</reference>
<accession>A0A9P6QSR6</accession>
<organism evidence="1 2">
    <name type="scientific">Linnemannia gamsii</name>
    <dbReference type="NCBI Taxonomy" id="64522"/>
    <lineage>
        <taxon>Eukaryota</taxon>
        <taxon>Fungi</taxon>
        <taxon>Fungi incertae sedis</taxon>
        <taxon>Mucoromycota</taxon>
        <taxon>Mortierellomycotina</taxon>
        <taxon>Mortierellomycetes</taxon>
        <taxon>Mortierellales</taxon>
        <taxon>Mortierellaceae</taxon>
        <taxon>Linnemannia</taxon>
    </lineage>
</organism>
<dbReference type="EMBL" id="JAAAIN010001942">
    <property type="protein sequence ID" value="KAG0299082.1"/>
    <property type="molecule type" value="Genomic_DNA"/>
</dbReference>
<keyword evidence="2" id="KW-1185">Reference proteome</keyword>
<protein>
    <submittedName>
        <fullName evidence="1">Uncharacterized protein</fullName>
    </submittedName>
</protein>